<feature type="transmembrane region" description="Helical" evidence="1">
    <location>
        <begin position="84"/>
        <end position="104"/>
    </location>
</feature>
<name>A0ABM7DNQ0_9GAMM</name>
<feature type="transmembrane region" description="Helical" evidence="1">
    <location>
        <begin position="52"/>
        <end position="72"/>
    </location>
</feature>
<protein>
    <submittedName>
        <fullName evidence="2">Uncharacterized protein</fullName>
    </submittedName>
</protein>
<dbReference type="Proteomes" id="UP000278437">
    <property type="component" value="Chromosome"/>
</dbReference>
<proteinExistence type="predicted"/>
<keyword evidence="1" id="KW-1133">Transmembrane helix</keyword>
<keyword evidence="1" id="KW-0812">Transmembrane</keyword>
<sequence>MFEFIFTLGRSYSSLPYGCESLFAGLNESCIEVRKALQQRCFSYSIKIIKDLFLLFLLGISYANACGSMVFYSAGCVKLHKSAIFMAESIGYRLLCGLRIFIYATKKAPKGAFLNRRLSIIWIWRRFQSKPVFHRLRRCMYCCNRRLSGRRWQHRCGGRCDSRVRPECLWRYRGRQIRR</sequence>
<evidence type="ECO:0000256" key="1">
    <source>
        <dbReference type="SAM" id="Phobius"/>
    </source>
</evidence>
<keyword evidence="3" id="KW-1185">Reference proteome</keyword>
<dbReference type="EMBL" id="CP020373">
    <property type="protein sequence ID" value="AZQ11022.1"/>
    <property type="molecule type" value="Genomic_DNA"/>
</dbReference>
<keyword evidence="1" id="KW-0472">Membrane</keyword>
<accession>A0ABM7DNQ0</accession>
<gene>
    <name evidence="2" type="ORF">STH12_01922</name>
</gene>
<evidence type="ECO:0000313" key="3">
    <source>
        <dbReference type="Proteomes" id="UP000278437"/>
    </source>
</evidence>
<evidence type="ECO:0000313" key="2">
    <source>
        <dbReference type="EMBL" id="AZQ11022.1"/>
    </source>
</evidence>
<organism evidence="2 3">
    <name type="scientific">Shewanella khirikhana</name>
    <dbReference type="NCBI Taxonomy" id="1965282"/>
    <lineage>
        <taxon>Bacteria</taxon>
        <taxon>Pseudomonadati</taxon>
        <taxon>Pseudomonadota</taxon>
        <taxon>Gammaproteobacteria</taxon>
        <taxon>Alteromonadales</taxon>
        <taxon>Shewanellaceae</taxon>
        <taxon>Shewanella</taxon>
    </lineage>
</organism>
<reference evidence="3" key="1">
    <citation type="submission" date="2017-03" db="EMBL/GenBank/DDBJ databases">
        <title>Full genome sequence of a non-lethal Shewanella isolate that potentiates virulence of Vibio parahaemolyticus causing acute hepatopancreatic necrosis disease (AHPND) in shrimp.</title>
        <authorList>
            <person name="Prachumwat A."/>
            <person name="Sritunyalucksana K."/>
        </authorList>
    </citation>
    <scope>NUCLEOTIDE SEQUENCE [LARGE SCALE GENOMIC DNA]</scope>
    <source>
        <strain evidence="3">TH2012</strain>
    </source>
</reference>